<protein>
    <recommendedName>
        <fullName evidence="5">Tripartite tricarboxylate transporter substrate binding protein</fullName>
    </recommendedName>
</protein>
<name>A0A6S6QYN4_9HYPH</name>
<gene>
    <name evidence="3" type="ORF">IZ6_29250</name>
</gene>
<evidence type="ECO:0000313" key="4">
    <source>
        <dbReference type="Proteomes" id="UP000515317"/>
    </source>
</evidence>
<dbReference type="Proteomes" id="UP000515317">
    <property type="component" value="Chromosome"/>
</dbReference>
<dbReference type="PANTHER" id="PTHR42928:SF5">
    <property type="entry name" value="BLR1237 PROTEIN"/>
    <property type="match status" value="1"/>
</dbReference>
<reference evidence="3 4" key="1">
    <citation type="submission" date="2020-08" db="EMBL/GenBank/DDBJ databases">
        <title>Genome sequence of Rhizobiales bacterium strain IZ6.</title>
        <authorList>
            <person name="Nakai R."/>
            <person name="Naganuma T."/>
        </authorList>
    </citation>
    <scope>NUCLEOTIDE SEQUENCE [LARGE SCALE GENOMIC DNA]</scope>
    <source>
        <strain evidence="3 4">IZ6</strain>
    </source>
</reference>
<proteinExistence type="inferred from homology"/>
<dbReference type="InterPro" id="IPR005064">
    <property type="entry name" value="BUG"/>
</dbReference>
<dbReference type="PANTHER" id="PTHR42928">
    <property type="entry name" value="TRICARBOXYLATE-BINDING PROTEIN"/>
    <property type="match status" value="1"/>
</dbReference>
<dbReference type="EMBL" id="AP023361">
    <property type="protein sequence ID" value="BCJ92190.1"/>
    <property type="molecule type" value="Genomic_DNA"/>
</dbReference>
<dbReference type="KEGG" id="tso:IZ6_29250"/>
<organism evidence="3 4">
    <name type="scientific">Terrihabitans soli</name>
    <dbReference type="NCBI Taxonomy" id="708113"/>
    <lineage>
        <taxon>Bacteria</taxon>
        <taxon>Pseudomonadati</taxon>
        <taxon>Pseudomonadota</taxon>
        <taxon>Alphaproteobacteria</taxon>
        <taxon>Hyphomicrobiales</taxon>
        <taxon>Terrihabitans</taxon>
    </lineage>
</organism>
<sequence length="355" mass="37913">MKGLSLAAMLLAAGGGQAGAVDFSGKHVDVIIPYTEGGGSTFYIRLLAPLLQKELPGNPPIIIRHIPGGGSVKGINQFQQDAKPDGQMVGQIGVGTFLNYILQDPAVAYDLPKFQAFLTSPFGAVVYGRKDIGLTGDAAADVKHLTTMTPIYGGDGPTASDLPILLSLDLLGVKMKTIFGMGNSESRGAFERGEFNIKFDNMASWSNAIVPMIKEGTVVPLFTLGFQDASGKIVRDPLAPEVPTFLEVYEKVKGKKLEGLEYDIWKTLFNIRVMGSKMLVLPAGTSPEIVKAFADATARVMKAPELQTPEAKGVLGDYPQSTGDAAAAVLKGASVMTDDERKWLKSWLSEKYGVK</sequence>
<dbReference type="Gene3D" id="3.40.190.10">
    <property type="entry name" value="Periplasmic binding protein-like II"/>
    <property type="match status" value="1"/>
</dbReference>
<evidence type="ECO:0000256" key="1">
    <source>
        <dbReference type="ARBA" id="ARBA00006987"/>
    </source>
</evidence>
<accession>A0A6S6QYN4</accession>
<evidence type="ECO:0000256" key="2">
    <source>
        <dbReference type="SAM" id="SignalP"/>
    </source>
</evidence>
<keyword evidence="4" id="KW-1185">Reference proteome</keyword>
<evidence type="ECO:0000313" key="3">
    <source>
        <dbReference type="EMBL" id="BCJ92190.1"/>
    </source>
</evidence>
<feature type="chain" id="PRO_5028265003" description="Tripartite tricarboxylate transporter substrate binding protein" evidence="2">
    <location>
        <begin position="21"/>
        <end position="355"/>
    </location>
</feature>
<feature type="signal peptide" evidence="2">
    <location>
        <begin position="1"/>
        <end position="20"/>
    </location>
</feature>
<evidence type="ECO:0008006" key="5">
    <source>
        <dbReference type="Google" id="ProtNLM"/>
    </source>
</evidence>
<dbReference type="InterPro" id="IPR042100">
    <property type="entry name" value="Bug_dom1"/>
</dbReference>
<comment type="similarity">
    <text evidence="1">Belongs to the UPF0065 (bug) family.</text>
</comment>
<keyword evidence="2" id="KW-0732">Signal</keyword>
<dbReference type="Gene3D" id="3.40.190.150">
    <property type="entry name" value="Bordetella uptake gene, domain 1"/>
    <property type="match status" value="1"/>
</dbReference>
<dbReference type="AlphaFoldDB" id="A0A6S6QYN4"/>